<dbReference type="AlphaFoldDB" id="A0A6M3X600"/>
<dbReference type="EMBL" id="MT143946">
    <property type="protein sequence ID" value="QJH93099.1"/>
    <property type="molecule type" value="Genomic_DNA"/>
</dbReference>
<accession>A0A6M3X600</accession>
<organism evidence="1">
    <name type="scientific">viral metagenome</name>
    <dbReference type="NCBI Taxonomy" id="1070528"/>
    <lineage>
        <taxon>unclassified sequences</taxon>
        <taxon>metagenomes</taxon>
        <taxon>organismal metagenomes</taxon>
    </lineage>
</organism>
<evidence type="ECO:0000313" key="1">
    <source>
        <dbReference type="EMBL" id="QJH93099.1"/>
    </source>
</evidence>
<name>A0A6M3X600_9ZZZZ</name>
<gene>
    <name evidence="1" type="ORF">MM171B02765_0006</name>
</gene>
<reference evidence="1" key="1">
    <citation type="submission" date="2020-03" db="EMBL/GenBank/DDBJ databases">
        <title>The deep terrestrial virosphere.</title>
        <authorList>
            <person name="Holmfeldt K."/>
            <person name="Nilsson E."/>
            <person name="Simone D."/>
            <person name="Lopez-Fernandez M."/>
            <person name="Wu X."/>
            <person name="de Brujin I."/>
            <person name="Lundin D."/>
            <person name="Andersson A."/>
            <person name="Bertilsson S."/>
            <person name="Dopson M."/>
        </authorList>
    </citation>
    <scope>NUCLEOTIDE SEQUENCE</scope>
    <source>
        <strain evidence="1">MM171B02765</strain>
    </source>
</reference>
<sequence length="87" mass="10434">MGKCDMAFDSDRLEVLERALDTYRLMQEKYIGLLCETEESLKRQNKELPKTFEKNFKEQIMYWDIAMELSCVVAEERREVRDQSEDS</sequence>
<proteinExistence type="predicted"/>
<protein>
    <submittedName>
        <fullName evidence="1">Uncharacterized protein</fullName>
    </submittedName>
</protein>